<accession>A0A317SH14</accession>
<dbReference type="OrthoDB" id="5330919at2759"/>
<keyword evidence="2" id="KW-1185">Reference proteome</keyword>
<evidence type="ECO:0000313" key="2">
    <source>
        <dbReference type="Proteomes" id="UP000246991"/>
    </source>
</evidence>
<reference evidence="1 2" key="1">
    <citation type="submission" date="2018-03" db="EMBL/GenBank/DDBJ databases">
        <title>Genomes of Pezizomycetes fungi and the evolution of truffles.</title>
        <authorList>
            <person name="Murat C."/>
            <person name="Payen T."/>
            <person name="Noel B."/>
            <person name="Kuo A."/>
            <person name="Martin F.M."/>
        </authorList>
    </citation>
    <scope>NUCLEOTIDE SEQUENCE [LARGE SCALE GENOMIC DNA]</scope>
    <source>
        <strain evidence="1">091103-1</strain>
    </source>
</reference>
<organism evidence="1 2">
    <name type="scientific">Tuber magnatum</name>
    <name type="common">white Piedmont truffle</name>
    <dbReference type="NCBI Taxonomy" id="42249"/>
    <lineage>
        <taxon>Eukaryota</taxon>
        <taxon>Fungi</taxon>
        <taxon>Dikarya</taxon>
        <taxon>Ascomycota</taxon>
        <taxon>Pezizomycotina</taxon>
        <taxon>Pezizomycetes</taxon>
        <taxon>Pezizales</taxon>
        <taxon>Tuberaceae</taxon>
        <taxon>Tuber</taxon>
    </lineage>
</organism>
<dbReference type="EMBL" id="PYWC01000078">
    <property type="protein sequence ID" value="PWW73528.1"/>
    <property type="molecule type" value="Genomic_DNA"/>
</dbReference>
<dbReference type="Proteomes" id="UP000246991">
    <property type="component" value="Unassembled WGS sequence"/>
</dbReference>
<sequence>MFDFQRVLTSEDVYQDLVKRVASVKLKPGSGNGTHYYHTARLQLWHEKPPADALVTDADSGMTGVSQATRAKLVLSCSRLMIYFGGSGCFLTCFLTDDITLKRDGHKLMLVPTKYKGSLMKSPKTVKAVIRGNENSKGGFRLDKERISPDDEYSFEDFTYIHINFKDTEYLNKFQKLWNEMMATRRAERKRICSLKDQLQAATRAPLAVS</sequence>
<protein>
    <submittedName>
        <fullName evidence="1">Uncharacterized protein</fullName>
    </submittedName>
</protein>
<gene>
    <name evidence="1" type="ORF">C7212DRAFT_217677</name>
</gene>
<proteinExistence type="predicted"/>
<name>A0A317SH14_9PEZI</name>
<evidence type="ECO:0000313" key="1">
    <source>
        <dbReference type="EMBL" id="PWW73528.1"/>
    </source>
</evidence>
<comment type="caution">
    <text evidence="1">The sequence shown here is derived from an EMBL/GenBank/DDBJ whole genome shotgun (WGS) entry which is preliminary data.</text>
</comment>
<dbReference type="AlphaFoldDB" id="A0A317SH14"/>